<dbReference type="OrthoDB" id="10126005at2759"/>
<dbReference type="Proteomes" id="UP000663832">
    <property type="component" value="Unassembled WGS sequence"/>
</dbReference>
<organism evidence="2 3">
    <name type="scientific">Adineta steineri</name>
    <dbReference type="NCBI Taxonomy" id="433720"/>
    <lineage>
        <taxon>Eukaryota</taxon>
        <taxon>Metazoa</taxon>
        <taxon>Spiralia</taxon>
        <taxon>Gnathifera</taxon>
        <taxon>Rotifera</taxon>
        <taxon>Eurotatoria</taxon>
        <taxon>Bdelloidea</taxon>
        <taxon>Adinetida</taxon>
        <taxon>Adinetidae</taxon>
        <taxon>Adineta</taxon>
    </lineage>
</organism>
<evidence type="ECO:0000313" key="3">
    <source>
        <dbReference type="Proteomes" id="UP000663832"/>
    </source>
</evidence>
<dbReference type="AlphaFoldDB" id="A0A814E230"/>
<sequence length="80" mass="9999">MFHIFRWRREQRNENATSSDHITDEENKTSHTRRCHRLRLYHGKQSIERLFHVRRHELHSDHDKRQVIINEFIYHLKASL</sequence>
<name>A0A814E230_9BILA</name>
<reference evidence="2" key="1">
    <citation type="submission" date="2021-02" db="EMBL/GenBank/DDBJ databases">
        <authorList>
            <person name="Nowell W R."/>
        </authorList>
    </citation>
    <scope>NUCLEOTIDE SEQUENCE</scope>
</reference>
<feature type="region of interest" description="Disordered" evidence="1">
    <location>
        <begin position="12"/>
        <end position="31"/>
    </location>
</feature>
<evidence type="ECO:0000256" key="1">
    <source>
        <dbReference type="SAM" id="MobiDB-lite"/>
    </source>
</evidence>
<accession>A0A814E230</accession>
<gene>
    <name evidence="2" type="ORF">QVE165_LOCUS13076</name>
</gene>
<comment type="caution">
    <text evidence="2">The sequence shown here is derived from an EMBL/GenBank/DDBJ whole genome shotgun (WGS) entry which is preliminary data.</text>
</comment>
<keyword evidence="3" id="KW-1185">Reference proteome</keyword>
<dbReference type="EMBL" id="CAJNOM010000066">
    <property type="protein sequence ID" value="CAF0966040.1"/>
    <property type="molecule type" value="Genomic_DNA"/>
</dbReference>
<protein>
    <submittedName>
        <fullName evidence="2">Uncharacterized protein</fullName>
    </submittedName>
</protein>
<proteinExistence type="predicted"/>
<evidence type="ECO:0000313" key="2">
    <source>
        <dbReference type="EMBL" id="CAF0966040.1"/>
    </source>
</evidence>